<keyword evidence="1" id="KW-0812">Transmembrane</keyword>
<feature type="transmembrane region" description="Helical" evidence="1">
    <location>
        <begin position="35"/>
        <end position="58"/>
    </location>
</feature>
<keyword evidence="1" id="KW-0472">Membrane</keyword>
<dbReference type="Proteomes" id="UP000594480">
    <property type="component" value="Chromosome"/>
</dbReference>
<evidence type="ECO:0000313" key="3">
    <source>
        <dbReference type="Proteomes" id="UP000594480"/>
    </source>
</evidence>
<keyword evidence="1" id="KW-1133">Transmembrane helix</keyword>
<accession>A0A7S8RGG8</accession>
<organism evidence="2 3">
    <name type="scientific">Microbacterium schleiferi</name>
    <dbReference type="NCBI Taxonomy" id="69362"/>
    <lineage>
        <taxon>Bacteria</taxon>
        <taxon>Bacillati</taxon>
        <taxon>Actinomycetota</taxon>
        <taxon>Actinomycetes</taxon>
        <taxon>Micrococcales</taxon>
        <taxon>Microbacteriaceae</taxon>
        <taxon>Microbacterium</taxon>
    </lineage>
</organism>
<gene>
    <name evidence="2" type="ORF">IT882_09110</name>
</gene>
<dbReference type="AlphaFoldDB" id="A0A7S8RGG8"/>
<evidence type="ECO:0000256" key="1">
    <source>
        <dbReference type="SAM" id="Phobius"/>
    </source>
</evidence>
<name>A0A7S8RGG8_9MICO</name>
<reference evidence="2 3" key="1">
    <citation type="submission" date="2020-11" db="EMBL/GenBank/DDBJ databases">
        <title>Amino acid is mineralized and recycled by bacteria in oceanic microbiome.</title>
        <authorList>
            <person name="Zheng L.Y."/>
        </authorList>
    </citation>
    <scope>NUCLEOTIDE SEQUENCE [LARGE SCALE GENOMIC DNA]</scope>
    <source>
        <strain evidence="2 3">A32-1</strain>
    </source>
</reference>
<sequence>MWLRRAFYGWMIPAAFVLPLWLFVGWIAFDAGAWALLWVLLLAIPSVLIGQLVLTLLVRARPTARAARAVSWWDVAGFTVWHALTIALGFFVAAWWFPVFLLTVAVGLSLFWVMLWQLWREARPGLVTLRSASGVSYIPPSASTPPQRDDPEVIVITEQQPRS</sequence>
<feature type="transmembrane region" description="Helical" evidence="1">
    <location>
        <begin position="70"/>
        <end position="93"/>
    </location>
</feature>
<feature type="transmembrane region" description="Helical" evidence="1">
    <location>
        <begin position="99"/>
        <end position="119"/>
    </location>
</feature>
<feature type="transmembrane region" description="Helical" evidence="1">
    <location>
        <begin position="7"/>
        <end position="29"/>
    </location>
</feature>
<dbReference type="EMBL" id="CP064760">
    <property type="protein sequence ID" value="QPE03517.1"/>
    <property type="molecule type" value="Genomic_DNA"/>
</dbReference>
<evidence type="ECO:0000313" key="2">
    <source>
        <dbReference type="EMBL" id="QPE03517.1"/>
    </source>
</evidence>
<keyword evidence="3" id="KW-1185">Reference proteome</keyword>
<proteinExistence type="predicted"/>
<dbReference type="RefSeq" id="WP_195691619.1">
    <property type="nucleotide sequence ID" value="NZ_CP064760.1"/>
</dbReference>
<dbReference type="KEGG" id="msf:IT882_09110"/>
<protein>
    <submittedName>
        <fullName evidence="2">MFS transporter permease</fullName>
    </submittedName>
</protein>